<name>A0ABQ7GDE7_DUNSA</name>
<protein>
    <recommendedName>
        <fullName evidence="1">Serine-threonine/tyrosine-protein kinase catalytic domain-containing protein</fullName>
    </recommendedName>
</protein>
<comment type="caution">
    <text evidence="2">The sequence shown here is derived from an EMBL/GenBank/DDBJ whole genome shotgun (WGS) entry which is preliminary data.</text>
</comment>
<feature type="domain" description="Serine-threonine/tyrosine-protein kinase catalytic" evidence="1">
    <location>
        <begin position="77"/>
        <end position="136"/>
    </location>
</feature>
<dbReference type="EMBL" id="MU069859">
    <property type="protein sequence ID" value="KAF5832631.1"/>
    <property type="molecule type" value="Genomic_DNA"/>
</dbReference>
<evidence type="ECO:0000259" key="1">
    <source>
        <dbReference type="Pfam" id="PF07714"/>
    </source>
</evidence>
<dbReference type="Gene3D" id="1.10.510.10">
    <property type="entry name" value="Transferase(Phosphotransferase) domain 1"/>
    <property type="match status" value="1"/>
</dbReference>
<keyword evidence="3" id="KW-1185">Reference proteome</keyword>
<dbReference type="Pfam" id="PF07714">
    <property type="entry name" value="PK_Tyr_Ser-Thr"/>
    <property type="match status" value="1"/>
</dbReference>
<reference evidence="2" key="1">
    <citation type="submission" date="2017-08" db="EMBL/GenBank/DDBJ databases">
        <authorList>
            <person name="Polle J.E."/>
            <person name="Barry K."/>
            <person name="Cushman J."/>
            <person name="Schmutz J."/>
            <person name="Tran D."/>
            <person name="Hathwaick L.T."/>
            <person name="Yim W.C."/>
            <person name="Jenkins J."/>
            <person name="Mckie-Krisberg Z.M."/>
            <person name="Prochnik S."/>
            <person name="Lindquist E."/>
            <person name="Dockter R.B."/>
            <person name="Adam C."/>
            <person name="Molina H."/>
            <person name="Bunkerborg J."/>
            <person name="Jin E."/>
            <person name="Buchheim M."/>
            <person name="Magnuson J."/>
        </authorList>
    </citation>
    <scope>NUCLEOTIDE SEQUENCE</scope>
    <source>
        <strain evidence="2">CCAP 19/18</strain>
    </source>
</reference>
<dbReference type="InterPro" id="IPR011009">
    <property type="entry name" value="Kinase-like_dom_sf"/>
</dbReference>
<proteinExistence type="predicted"/>
<evidence type="ECO:0000313" key="2">
    <source>
        <dbReference type="EMBL" id="KAF5832631.1"/>
    </source>
</evidence>
<gene>
    <name evidence="2" type="ORF">DUNSADRAFT_11417</name>
</gene>
<dbReference type="Proteomes" id="UP000815325">
    <property type="component" value="Unassembled WGS sequence"/>
</dbReference>
<dbReference type="InterPro" id="IPR001245">
    <property type="entry name" value="Ser-Thr/Tyr_kinase_cat_dom"/>
</dbReference>
<accession>A0ABQ7GDE7</accession>
<dbReference type="SUPFAM" id="SSF56112">
    <property type="entry name" value="Protein kinase-like (PK-like)"/>
    <property type="match status" value="1"/>
</dbReference>
<sequence>MNLDLPGSANSCCGAACVAIAGKCAKGTMRPCAHLIELVRLPNKCSWSISKTAATTVKKMVTPCAYTRSPVIFWPPFGIVLWELFTCGSPFRGVPPALLGHSIVKDCKRPAWPPVVPSGYKDLANACWDQNPDARCGRML</sequence>
<organism evidence="2 3">
    <name type="scientific">Dunaliella salina</name>
    <name type="common">Green alga</name>
    <name type="synonym">Protococcus salinus</name>
    <dbReference type="NCBI Taxonomy" id="3046"/>
    <lineage>
        <taxon>Eukaryota</taxon>
        <taxon>Viridiplantae</taxon>
        <taxon>Chlorophyta</taxon>
        <taxon>core chlorophytes</taxon>
        <taxon>Chlorophyceae</taxon>
        <taxon>CS clade</taxon>
        <taxon>Chlamydomonadales</taxon>
        <taxon>Dunaliellaceae</taxon>
        <taxon>Dunaliella</taxon>
    </lineage>
</organism>
<evidence type="ECO:0000313" key="3">
    <source>
        <dbReference type="Proteomes" id="UP000815325"/>
    </source>
</evidence>